<dbReference type="Pfam" id="PF13115">
    <property type="entry name" value="YtkA"/>
    <property type="match status" value="1"/>
</dbReference>
<evidence type="ECO:0000313" key="4">
    <source>
        <dbReference type="Proteomes" id="UP001595896"/>
    </source>
</evidence>
<dbReference type="RefSeq" id="WP_377909939.1">
    <property type="nucleotide sequence ID" value="NZ_JBHSGK010000013.1"/>
</dbReference>
<dbReference type="InterPro" id="IPR032693">
    <property type="entry name" value="YtkA-like_dom"/>
</dbReference>
<evidence type="ECO:0000313" key="3">
    <source>
        <dbReference type="EMBL" id="MFC4737340.1"/>
    </source>
</evidence>
<feature type="region of interest" description="Disordered" evidence="1">
    <location>
        <begin position="139"/>
        <end position="194"/>
    </location>
</feature>
<evidence type="ECO:0000259" key="2">
    <source>
        <dbReference type="Pfam" id="PF13115"/>
    </source>
</evidence>
<feature type="domain" description="YtkA-like" evidence="2">
    <location>
        <begin position="37"/>
        <end position="119"/>
    </location>
</feature>
<organism evidence="3 4">
    <name type="scientific">Bacillus daqingensis</name>
    <dbReference type="NCBI Taxonomy" id="872396"/>
    <lineage>
        <taxon>Bacteria</taxon>
        <taxon>Bacillati</taxon>
        <taxon>Bacillota</taxon>
        <taxon>Bacilli</taxon>
        <taxon>Bacillales</taxon>
        <taxon>Bacillaceae</taxon>
        <taxon>Bacillus</taxon>
    </lineage>
</organism>
<dbReference type="EMBL" id="JBHSGK010000013">
    <property type="protein sequence ID" value="MFC4737340.1"/>
    <property type="molecule type" value="Genomic_DNA"/>
</dbReference>
<dbReference type="PROSITE" id="PS51257">
    <property type="entry name" value="PROKAR_LIPOPROTEIN"/>
    <property type="match status" value="1"/>
</dbReference>
<protein>
    <submittedName>
        <fullName evidence="3">FixH family protein</fullName>
    </submittedName>
</protein>
<dbReference type="Proteomes" id="UP001595896">
    <property type="component" value="Unassembled WGS sequence"/>
</dbReference>
<keyword evidence="4" id="KW-1185">Reference proteome</keyword>
<feature type="compositionally biased region" description="Acidic residues" evidence="1">
    <location>
        <begin position="139"/>
        <end position="148"/>
    </location>
</feature>
<reference evidence="4" key="1">
    <citation type="journal article" date="2019" name="Int. J. Syst. Evol. Microbiol.">
        <title>The Global Catalogue of Microorganisms (GCM) 10K type strain sequencing project: providing services to taxonomists for standard genome sequencing and annotation.</title>
        <authorList>
            <consortium name="The Broad Institute Genomics Platform"/>
            <consortium name="The Broad Institute Genome Sequencing Center for Infectious Disease"/>
            <person name="Wu L."/>
            <person name="Ma J."/>
        </authorList>
    </citation>
    <scope>NUCLEOTIDE SEQUENCE [LARGE SCALE GENOMIC DNA]</scope>
    <source>
        <strain evidence="4">JCM 12165</strain>
    </source>
</reference>
<sequence length="291" mass="33157">MRKAWILTAAVGFLAACGTDEDNNEQTGVVGVDEINLEPLEAEIEAPEALDPGDEAELRVLVSQGDELVDDASEVKWEIWQAGSKEGSEMVESDLPGEAGWYEVSYTFEDEAVYHIQPHTTARGSHVMPVHDIVVGEPDEEELEEAEDTEHADSMDDHDHNHNEEGEDLDQDNENHDHDHEDHSHDHGPMHESMTLDWTTPEQVNGLEELTISLEVSWEEEPWENGDVRLEIWQHGDDVRTWLETEETAPGTYEKAFEPDEYGSYHIMVHLEDDDVHEHIQYELEVEDDDE</sequence>
<feature type="compositionally biased region" description="Basic and acidic residues" evidence="1">
    <location>
        <begin position="173"/>
        <end position="190"/>
    </location>
</feature>
<accession>A0ABV9NZ47</accession>
<gene>
    <name evidence="3" type="ORF">ACFO4L_12130</name>
</gene>
<feature type="compositionally biased region" description="Basic and acidic residues" evidence="1">
    <location>
        <begin position="149"/>
        <end position="164"/>
    </location>
</feature>
<comment type="caution">
    <text evidence="3">The sequence shown here is derived from an EMBL/GenBank/DDBJ whole genome shotgun (WGS) entry which is preliminary data.</text>
</comment>
<name>A0ABV9NZ47_9BACI</name>
<proteinExistence type="predicted"/>
<evidence type="ECO:0000256" key="1">
    <source>
        <dbReference type="SAM" id="MobiDB-lite"/>
    </source>
</evidence>